<evidence type="ECO:0000256" key="1">
    <source>
        <dbReference type="SAM" id="Phobius"/>
    </source>
</evidence>
<evidence type="ECO:0000313" key="2">
    <source>
        <dbReference type="Proteomes" id="UP000887540"/>
    </source>
</evidence>
<feature type="transmembrane region" description="Helical" evidence="1">
    <location>
        <begin position="94"/>
        <end position="118"/>
    </location>
</feature>
<name>A0A914CR53_9BILA</name>
<accession>A0A914CR53</accession>
<proteinExistence type="predicted"/>
<keyword evidence="2" id="KW-1185">Reference proteome</keyword>
<dbReference type="AlphaFoldDB" id="A0A914CR53"/>
<dbReference type="WBParaSite" id="ACRNAN_scaffold1334.g10812.t1">
    <property type="protein sequence ID" value="ACRNAN_scaffold1334.g10812.t1"/>
    <property type="gene ID" value="ACRNAN_scaffold1334.g10812"/>
</dbReference>
<organism evidence="2 3">
    <name type="scientific">Acrobeloides nanus</name>
    <dbReference type="NCBI Taxonomy" id="290746"/>
    <lineage>
        <taxon>Eukaryota</taxon>
        <taxon>Metazoa</taxon>
        <taxon>Ecdysozoa</taxon>
        <taxon>Nematoda</taxon>
        <taxon>Chromadorea</taxon>
        <taxon>Rhabditida</taxon>
        <taxon>Tylenchina</taxon>
        <taxon>Cephalobomorpha</taxon>
        <taxon>Cephaloboidea</taxon>
        <taxon>Cephalobidae</taxon>
        <taxon>Acrobeloides</taxon>
    </lineage>
</organism>
<keyword evidence="1" id="KW-0812">Transmembrane</keyword>
<keyword evidence="1" id="KW-0472">Membrane</keyword>
<reference evidence="3" key="1">
    <citation type="submission" date="2022-11" db="UniProtKB">
        <authorList>
            <consortium name="WormBaseParasite"/>
        </authorList>
    </citation>
    <scope>IDENTIFICATION</scope>
</reference>
<sequence length="211" mass="24696">MKKYDNLRPHAVVRQLVSSLKYNRRNGHKLSYEYDGSYDEPSYFYRTCIFMSYDTSYNSSQKCIVVRQISYNAIVLIVRQLVTISSYFYVNFAIIMAAMILLFVFGIIFNIFATYSIAAPAFEFNPKHNDVAMPKFVKRFFPVNSIAFDKHSRYFLPQDLDLTRIPVIAEKRQPVADHFGFDPADFVIQFGKRSYYDPGEELALSFGKRRR</sequence>
<protein>
    <submittedName>
        <fullName evidence="3">Uncharacterized protein</fullName>
    </submittedName>
</protein>
<evidence type="ECO:0000313" key="3">
    <source>
        <dbReference type="WBParaSite" id="ACRNAN_scaffold1334.g10812.t1"/>
    </source>
</evidence>
<keyword evidence="1" id="KW-1133">Transmembrane helix</keyword>
<dbReference type="Proteomes" id="UP000887540">
    <property type="component" value="Unplaced"/>
</dbReference>